<evidence type="ECO:0000256" key="4">
    <source>
        <dbReference type="RuleBase" id="RU363019"/>
    </source>
</evidence>
<accession>A0A5C3PS16</accession>
<evidence type="ECO:0000259" key="5">
    <source>
        <dbReference type="PROSITE" id="PS50072"/>
    </source>
</evidence>
<evidence type="ECO:0000256" key="2">
    <source>
        <dbReference type="ARBA" id="ARBA00023110"/>
    </source>
</evidence>
<keyword evidence="2 4" id="KW-0697">Rotamase</keyword>
<dbReference type="InterPro" id="IPR002130">
    <property type="entry name" value="Cyclophilin-type_PPIase_dom"/>
</dbReference>
<proteinExistence type="inferred from homology"/>
<dbReference type="PROSITE" id="PS50072">
    <property type="entry name" value="CSA_PPIASE_2"/>
    <property type="match status" value="1"/>
</dbReference>
<dbReference type="SUPFAM" id="SSF50891">
    <property type="entry name" value="Cyclophilin-like"/>
    <property type="match status" value="1"/>
</dbReference>
<dbReference type="STRING" id="1314778.A0A5C3PS16"/>
<evidence type="ECO:0000313" key="6">
    <source>
        <dbReference type="EMBL" id="TFK92575.1"/>
    </source>
</evidence>
<keyword evidence="7" id="KW-1185">Reference proteome</keyword>
<dbReference type="Gene3D" id="2.40.100.10">
    <property type="entry name" value="Cyclophilin-like"/>
    <property type="match status" value="1"/>
</dbReference>
<dbReference type="Proteomes" id="UP000308197">
    <property type="component" value="Unassembled WGS sequence"/>
</dbReference>
<dbReference type="InterPro" id="IPR029000">
    <property type="entry name" value="Cyclophilin-like_dom_sf"/>
</dbReference>
<feature type="domain" description="PPIase cyclophilin-type" evidence="5">
    <location>
        <begin position="74"/>
        <end position="236"/>
    </location>
</feature>
<gene>
    <name evidence="6" type="ORF">K466DRAFT_581807</name>
</gene>
<evidence type="ECO:0000256" key="3">
    <source>
        <dbReference type="ARBA" id="ARBA00023235"/>
    </source>
</evidence>
<keyword evidence="3 4" id="KW-0413">Isomerase</keyword>
<dbReference type="PANTHER" id="PTHR11071">
    <property type="entry name" value="PEPTIDYL-PROLYL CIS-TRANS ISOMERASE"/>
    <property type="match status" value="1"/>
</dbReference>
<dbReference type="Pfam" id="PF00160">
    <property type="entry name" value="Pro_isomerase"/>
    <property type="match status" value="1"/>
</dbReference>
<protein>
    <recommendedName>
        <fullName evidence="4">Peptidyl-prolyl cis-trans isomerase</fullName>
        <shortName evidence="4">PPIase</shortName>
        <ecNumber evidence="4">5.2.1.8</ecNumber>
    </recommendedName>
</protein>
<reference evidence="6 7" key="1">
    <citation type="journal article" date="2019" name="Nat. Ecol. Evol.">
        <title>Megaphylogeny resolves global patterns of mushroom evolution.</title>
        <authorList>
            <person name="Varga T."/>
            <person name="Krizsan K."/>
            <person name="Foldi C."/>
            <person name="Dima B."/>
            <person name="Sanchez-Garcia M."/>
            <person name="Sanchez-Ramirez S."/>
            <person name="Szollosi G.J."/>
            <person name="Szarkandi J.G."/>
            <person name="Papp V."/>
            <person name="Albert L."/>
            <person name="Andreopoulos W."/>
            <person name="Angelini C."/>
            <person name="Antonin V."/>
            <person name="Barry K.W."/>
            <person name="Bougher N.L."/>
            <person name="Buchanan P."/>
            <person name="Buyck B."/>
            <person name="Bense V."/>
            <person name="Catcheside P."/>
            <person name="Chovatia M."/>
            <person name="Cooper J."/>
            <person name="Damon W."/>
            <person name="Desjardin D."/>
            <person name="Finy P."/>
            <person name="Geml J."/>
            <person name="Haridas S."/>
            <person name="Hughes K."/>
            <person name="Justo A."/>
            <person name="Karasinski D."/>
            <person name="Kautmanova I."/>
            <person name="Kiss B."/>
            <person name="Kocsube S."/>
            <person name="Kotiranta H."/>
            <person name="LaButti K.M."/>
            <person name="Lechner B.E."/>
            <person name="Liimatainen K."/>
            <person name="Lipzen A."/>
            <person name="Lukacs Z."/>
            <person name="Mihaltcheva S."/>
            <person name="Morgado L.N."/>
            <person name="Niskanen T."/>
            <person name="Noordeloos M.E."/>
            <person name="Ohm R.A."/>
            <person name="Ortiz-Santana B."/>
            <person name="Ovrebo C."/>
            <person name="Racz N."/>
            <person name="Riley R."/>
            <person name="Savchenko A."/>
            <person name="Shiryaev A."/>
            <person name="Soop K."/>
            <person name="Spirin V."/>
            <person name="Szebenyi C."/>
            <person name="Tomsovsky M."/>
            <person name="Tulloss R.E."/>
            <person name="Uehling J."/>
            <person name="Grigoriev I.V."/>
            <person name="Vagvolgyi C."/>
            <person name="Papp T."/>
            <person name="Martin F.M."/>
            <person name="Miettinen O."/>
            <person name="Hibbett D.S."/>
            <person name="Nagy L.G."/>
        </authorList>
    </citation>
    <scope>NUCLEOTIDE SEQUENCE [LARGE SCALE GENOMIC DNA]</scope>
    <source>
        <strain evidence="6 7">HHB13444</strain>
    </source>
</reference>
<dbReference type="InParanoid" id="A0A5C3PS16"/>
<dbReference type="AlphaFoldDB" id="A0A5C3PS16"/>
<dbReference type="GO" id="GO:0003755">
    <property type="term" value="F:peptidyl-prolyl cis-trans isomerase activity"/>
    <property type="evidence" value="ECO:0007669"/>
    <property type="project" value="UniProtKB-UniRule"/>
</dbReference>
<sequence>MGIQVYLDISIGHQEEHARAQAAYDTTASLLMRHSTIYGLPSSPSDLSEEQQDILKELDSSLEMRFTPPAPLHAGRLVFELDDTQTLAKTTANFVALCTGEKGMCKNAPNKKLHYLDSPMHRIVKGFVAQGGDVTRGDGSGGESIYGGKFNDDKAGLKKKFARGTLAMANSGKNTNSSQFFVVLTDDATKLAKLNGKYVAFGELKEGWDVLERLDAVGGGADGKPTMPVWIGGCGRL</sequence>
<dbReference type="PRINTS" id="PR00153">
    <property type="entry name" value="CSAPPISMRASE"/>
</dbReference>
<comment type="catalytic activity">
    <reaction evidence="1 4">
        <text>[protein]-peptidylproline (omega=180) = [protein]-peptidylproline (omega=0)</text>
        <dbReference type="Rhea" id="RHEA:16237"/>
        <dbReference type="Rhea" id="RHEA-COMP:10747"/>
        <dbReference type="Rhea" id="RHEA-COMP:10748"/>
        <dbReference type="ChEBI" id="CHEBI:83833"/>
        <dbReference type="ChEBI" id="CHEBI:83834"/>
        <dbReference type="EC" id="5.2.1.8"/>
    </reaction>
</comment>
<dbReference type="PANTHER" id="PTHR11071:SF561">
    <property type="entry name" value="PEPTIDYL-PROLYL CIS-TRANS ISOMERASE D-RELATED"/>
    <property type="match status" value="1"/>
</dbReference>
<comment type="function">
    <text evidence="4">PPIases accelerate the folding of proteins. It catalyzes the cis-trans isomerization of proline imidic peptide bonds in oligopeptides.</text>
</comment>
<name>A0A5C3PS16_9APHY</name>
<dbReference type="GO" id="GO:0005737">
    <property type="term" value="C:cytoplasm"/>
    <property type="evidence" value="ECO:0007669"/>
    <property type="project" value="TreeGrafter"/>
</dbReference>
<evidence type="ECO:0000256" key="1">
    <source>
        <dbReference type="ARBA" id="ARBA00000971"/>
    </source>
</evidence>
<dbReference type="EMBL" id="ML210996">
    <property type="protein sequence ID" value="TFK92575.1"/>
    <property type="molecule type" value="Genomic_DNA"/>
</dbReference>
<dbReference type="GO" id="GO:0016018">
    <property type="term" value="F:cyclosporin A binding"/>
    <property type="evidence" value="ECO:0007669"/>
    <property type="project" value="TreeGrafter"/>
</dbReference>
<dbReference type="EC" id="5.2.1.8" evidence="4"/>
<dbReference type="GO" id="GO:0006457">
    <property type="term" value="P:protein folding"/>
    <property type="evidence" value="ECO:0007669"/>
    <property type="project" value="TreeGrafter"/>
</dbReference>
<evidence type="ECO:0000313" key="7">
    <source>
        <dbReference type="Proteomes" id="UP000308197"/>
    </source>
</evidence>
<organism evidence="6 7">
    <name type="scientific">Polyporus arcularius HHB13444</name>
    <dbReference type="NCBI Taxonomy" id="1314778"/>
    <lineage>
        <taxon>Eukaryota</taxon>
        <taxon>Fungi</taxon>
        <taxon>Dikarya</taxon>
        <taxon>Basidiomycota</taxon>
        <taxon>Agaricomycotina</taxon>
        <taxon>Agaricomycetes</taxon>
        <taxon>Polyporales</taxon>
        <taxon>Polyporaceae</taxon>
        <taxon>Polyporus</taxon>
    </lineage>
</organism>
<comment type="similarity">
    <text evidence="4">Belongs to the cyclophilin-type PPIase family.</text>
</comment>